<dbReference type="GO" id="GO:0040001">
    <property type="term" value="P:establishment of mitotic spindle localization"/>
    <property type="evidence" value="ECO:0007669"/>
    <property type="project" value="TreeGrafter"/>
</dbReference>
<dbReference type="GO" id="GO:0005815">
    <property type="term" value="C:microtubule organizing center"/>
    <property type="evidence" value="ECO:0007669"/>
    <property type="project" value="TreeGrafter"/>
</dbReference>
<evidence type="ECO:0000313" key="3">
    <source>
        <dbReference type="EMBL" id="KAK6634538.1"/>
    </source>
</evidence>
<feature type="region of interest" description="Disordered" evidence="1">
    <location>
        <begin position="582"/>
        <end position="604"/>
    </location>
</feature>
<feature type="domain" description="TOG" evidence="2">
    <location>
        <begin position="282"/>
        <end position="530"/>
    </location>
</feature>
<reference evidence="3 4" key="1">
    <citation type="submission" date="2023-10" db="EMBL/GenBank/DDBJ databases">
        <title>Genomes of two closely related lineages of the louse Polyplax serrata with different host specificities.</title>
        <authorList>
            <person name="Martinu J."/>
            <person name="Tarabai H."/>
            <person name="Stefka J."/>
            <person name="Hypsa V."/>
        </authorList>
    </citation>
    <scope>NUCLEOTIDE SEQUENCE [LARGE SCALE GENOMIC DNA]</scope>
    <source>
        <strain evidence="3">HR10_N</strain>
    </source>
</reference>
<dbReference type="GO" id="GO:0005881">
    <property type="term" value="C:cytoplasmic microtubule"/>
    <property type="evidence" value="ECO:0007669"/>
    <property type="project" value="TreeGrafter"/>
</dbReference>
<organism evidence="3 4">
    <name type="scientific">Polyplax serrata</name>
    <name type="common">Common mouse louse</name>
    <dbReference type="NCBI Taxonomy" id="468196"/>
    <lineage>
        <taxon>Eukaryota</taxon>
        <taxon>Metazoa</taxon>
        <taxon>Ecdysozoa</taxon>
        <taxon>Arthropoda</taxon>
        <taxon>Hexapoda</taxon>
        <taxon>Insecta</taxon>
        <taxon>Pterygota</taxon>
        <taxon>Neoptera</taxon>
        <taxon>Paraneoptera</taxon>
        <taxon>Psocodea</taxon>
        <taxon>Troctomorpha</taxon>
        <taxon>Phthiraptera</taxon>
        <taxon>Anoplura</taxon>
        <taxon>Polyplacidae</taxon>
        <taxon>Polyplax</taxon>
    </lineage>
</organism>
<dbReference type="InterPro" id="IPR034085">
    <property type="entry name" value="TOG"/>
</dbReference>
<gene>
    <name evidence="3" type="ORF">RUM43_011939</name>
</gene>
<feature type="compositionally biased region" description="Polar residues" evidence="1">
    <location>
        <begin position="591"/>
        <end position="600"/>
    </location>
</feature>
<dbReference type="EMBL" id="JAWJWE010000005">
    <property type="protein sequence ID" value="KAK6634538.1"/>
    <property type="molecule type" value="Genomic_DNA"/>
</dbReference>
<dbReference type="GO" id="GO:0072686">
    <property type="term" value="C:mitotic spindle"/>
    <property type="evidence" value="ECO:0007669"/>
    <property type="project" value="TreeGrafter"/>
</dbReference>
<accession>A0AAN8P6Q7</accession>
<dbReference type="InterPro" id="IPR011989">
    <property type="entry name" value="ARM-like"/>
</dbReference>
<dbReference type="GO" id="GO:0090307">
    <property type="term" value="P:mitotic spindle assembly"/>
    <property type="evidence" value="ECO:0007669"/>
    <property type="project" value="TreeGrafter"/>
</dbReference>
<dbReference type="PANTHER" id="PTHR21567:SF9">
    <property type="entry name" value="CLIP-ASSOCIATING PROTEIN"/>
    <property type="match status" value="1"/>
</dbReference>
<name>A0AAN8P6Q7_POLSC</name>
<dbReference type="AlphaFoldDB" id="A0AAN8P6Q7"/>
<feature type="compositionally biased region" description="Low complexity" evidence="1">
    <location>
        <begin position="150"/>
        <end position="175"/>
    </location>
</feature>
<feature type="compositionally biased region" description="Low complexity" evidence="1">
    <location>
        <begin position="900"/>
        <end position="918"/>
    </location>
</feature>
<dbReference type="Proteomes" id="UP001372834">
    <property type="component" value="Unassembled WGS sequence"/>
</dbReference>
<dbReference type="GO" id="GO:0045180">
    <property type="term" value="C:basal cortex"/>
    <property type="evidence" value="ECO:0007669"/>
    <property type="project" value="TreeGrafter"/>
</dbReference>
<sequence>MGLRPLHVFLSSPHVPCSNTKITQKPFFLHSGEKKMISPGNRSNSAIDLQAAQRANARAQYAAMNRLKAGSGASLRDDRGYYTPRSRKSPEVTSVASPERLSRPRSRIAGYSQSQPTSRSASPSSHLSYHTYQSPTSRPRKLSGGGISGIPGPRSSTNSRETSRETSPTRLGSLSKLRRGLTHMSSLDRPPSLSRPVMTQKILQQSREAENALADALGFDDSHSDLVRSMTLKKTSKLFDDHSDESETSSVCSERSFDSFRRPSDSYSWSGSQSRIYKDFWNDSGCRDISEIIANFSRSSWSDRKEGLVGLQQYLRNGNLLTPLELKRVTEIFTKMFMDSQTKAFTLFLDTLNEIIIKHQADLNDWLYVLLTKLLNKLGSDVLTSIGRRILYTLRLVRENFSTELQMNEMLRFIIDPTQTHNTKVKVAALNYLGQLASEMEPSDFNPGSCGGKDPTAAALAKMINWTKGVDSKGTGEVKRAAQEAIIALFNLNPSIITMKLAELSKEHQELAANLVQSHLGYSKSGSAPSSPAPVPLSLSRPSLLGLKNNHYEADSIDSDEIYKSLRRTTAEIQNYSFESKLVERDRDTTSQDSGISQMSAGPGDKMEALEERIEAITIQGSNSGQSSSLSSPTQRLNGMEKMLDEADGFQDGNPEEEAEYWKNVLQTLSSVGNDPLTSQQKEALTILFRLVRQGSTLTLTQNFRKLFKILVQLLPLIDASQPSKVTSDVAVIIQVLRTITEMFKKPALTPLFADFTELLLMKVMRLFEGAHKENKEVVRHAETCCSAMATVLPVDTTLKMLNAFAHTKEHPVNMYAVKTITKVVQHRNKELIQPHLKQTMTALIEAYNSEHSSVRKSVVFCIVALHAVFGEEELAPYLDKLCPSKRKLLNLYIKRQQHGSSASSGDSKNNSDSAPAV</sequence>
<feature type="region of interest" description="Disordered" evidence="1">
    <location>
        <begin position="898"/>
        <end position="918"/>
    </location>
</feature>
<dbReference type="GO" id="GO:0005876">
    <property type="term" value="C:spindle microtubule"/>
    <property type="evidence" value="ECO:0007669"/>
    <property type="project" value="TreeGrafter"/>
</dbReference>
<comment type="caution">
    <text evidence="3">The sequence shown here is derived from an EMBL/GenBank/DDBJ whole genome shotgun (WGS) entry which is preliminary data.</text>
</comment>
<proteinExistence type="predicted"/>
<protein>
    <recommendedName>
        <fullName evidence="2">TOG domain-containing protein</fullName>
    </recommendedName>
</protein>
<evidence type="ECO:0000313" key="4">
    <source>
        <dbReference type="Proteomes" id="UP001372834"/>
    </source>
</evidence>
<evidence type="ECO:0000259" key="2">
    <source>
        <dbReference type="SMART" id="SM01349"/>
    </source>
</evidence>
<feature type="domain" description="TOG" evidence="2">
    <location>
        <begin position="652"/>
        <end position="905"/>
    </location>
</feature>
<dbReference type="SMART" id="SM01349">
    <property type="entry name" value="TOG"/>
    <property type="match status" value="2"/>
</dbReference>
<dbReference type="SUPFAM" id="SSF48371">
    <property type="entry name" value="ARM repeat"/>
    <property type="match status" value="1"/>
</dbReference>
<evidence type="ECO:0000256" key="1">
    <source>
        <dbReference type="SAM" id="MobiDB-lite"/>
    </source>
</evidence>
<feature type="compositionally biased region" description="Low complexity" evidence="1">
    <location>
        <begin position="111"/>
        <end position="131"/>
    </location>
</feature>
<dbReference type="GO" id="GO:0000776">
    <property type="term" value="C:kinetochore"/>
    <property type="evidence" value="ECO:0007669"/>
    <property type="project" value="TreeGrafter"/>
</dbReference>
<dbReference type="InterPro" id="IPR016024">
    <property type="entry name" value="ARM-type_fold"/>
</dbReference>
<dbReference type="PANTHER" id="PTHR21567">
    <property type="entry name" value="CLASP"/>
    <property type="match status" value="1"/>
</dbReference>
<dbReference type="GO" id="GO:0008017">
    <property type="term" value="F:microtubule binding"/>
    <property type="evidence" value="ECO:0007669"/>
    <property type="project" value="TreeGrafter"/>
</dbReference>
<dbReference type="Gene3D" id="1.25.10.10">
    <property type="entry name" value="Leucine-rich Repeat Variant"/>
    <property type="match status" value="2"/>
</dbReference>
<feature type="compositionally biased region" description="Low complexity" evidence="1">
    <location>
        <begin position="185"/>
        <end position="195"/>
    </location>
</feature>
<feature type="region of interest" description="Disordered" evidence="1">
    <location>
        <begin position="72"/>
        <end position="195"/>
    </location>
</feature>